<feature type="transmembrane region" description="Helical" evidence="1">
    <location>
        <begin position="195"/>
        <end position="219"/>
    </location>
</feature>
<accession>A0A2H4U6I1</accession>
<proteinExistence type="predicted"/>
<protein>
    <recommendedName>
        <fullName evidence="4">DUF4013 domain-containing protein</fullName>
    </recommendedName>
</protein>
<keyword evidence="1" id="KW-0472">Membrane</keyword>
<name>A0A2H4U6I1_METSM</name>
<evidence type="ECO:0000313" key="2">
    <source>
        <dbReference type="EMBL" id="ATZ59729.1"/>
    </source>
</evidence>
<dbReference type="InterPro" id="IPR025098">
    <property type="entry name" value="DUF4013"/>
</dbReference>
<reference evidence="3" key="1">
    <citation type="submission" date="2016-10" db="EMBL/GenBank/DDBJ databases">
        <authorList>
            <person name="Kim B.-C."/>
            <person name="Jeong H."/>
        </authorList>
    </citation>
    <scope>NUCLEOTIDE SEQUENCE [LARGE SCALE GENOMIC DNA]</scope>
    <source>
        <strain evidence="3">KB11</strain>
    </source>
</reference>
<keyword evidence="1" id="KW-0812">Transmembrane</keyword>
<keyword evidence="1" id="KW-1133">Transmembrane helix</keyword>
<feature type="transmembrane region" description="Helical" evidence="1">
    <location>
        <begin position="21"/>
        <end position="39"/>
    </location>
</feature>
<sequence>MNISEIFSDSFKYPVSDIKKFAIFGIVVVLATLNVSIANSSVLQIILNVVSFVAIILILGYGLDVVKYAFKKSDELPDFDFKTGFVNGLKLFVIQFCYFIVPLILVYITAYFSGFLQSLAGIIKSYYETGIYSISNSFLTSMSITVVTAIVLFVIFMLFSSIGMARLSKYDDIFEAVNISKVFKDLKKIGIAKSIGWLILLMIVGFIITLVGAGISVIIPVAGSIIASFIVMSYFYLFYYRCVGLLYSNI</sequence>
<organism evidence="2 3">
    <name type="scientific">Methanobrevibacter smithii</name>
    <dbReference type="NCBI Taxonomy" id="2173"/>
    <lineage>
        <taxon>Archaea</taxon>
        <taxon>Methanobacteriati</taxon>
        <taxon>Methanobacteriota</taxon>
        <taxon>Methanomada group</taxon>
        <taxon>Methanobacteria</taxon>
        <taxon>Methanobacteriales</taxon>
        <taxon>Methanobacteriaceae</taxon>
        <taxon>Methanobrevibacter</taxon>
    </lineage>
</organism>
<dbReference type="RefSeq" id="WP_004033703.1">
    <property type="nucleotide sequence ID" value="NZ_CAABOX010000004.1"/>
</dbReference>
<dbReference type="AlphaFoldDB" id="A0A2H4U6I1"/>
<dbReference type="Pfam" id="PF13197">
    <property type="entry name" value="DUF4013"/>
    <property type="match status" value="1"/>
</dbReference>
<dbReference type="GeneID" id="35118611"/>
<gene>
    <name evidence="2" type="ORF">BK798_04495</name>
</gene>
<evidence type="ECO:0000256" key="1">
    <source>
        <dbReference type="SAM" id="Phobius"/>
    </source>
</evidence>
<feature type="transmembrane region" description="Helical" evidence="1">
    <location>
        <begin position="45"/>
        <end position="70"/>
    </location>
</feature>
<feature type="transmembrane region" description="Helical" evidence="1">
    <location>
        <begin position="225"/>
        <end position="247"/>
    </location>
</feature>
<feature type="transmembrane region" description="Helical" evidence="1">
    <location>
        <begin position="134"/>
        <end position="159"/>
    </location>
</feature>
<dbReference type="EMBL" id="CP017803">
    <property type="protein sequence ID" value="ATZ59729.1"/>
    <property type="molecule type" value="Genomic_DNA"/>
</dbReference>
<feature type="transmembrane region" description="Helical" evidence="1">
    <location>
        <begin position="91"/>
        <end position="114"/>
    </location>
</feature>
<evidence type="ECO:0000313" key="3">
    <source>
        <dbReference type="Proteomes" id="UP000232133"/>
    </source>
</evidence>
<evidence type="ECO:0008006" key="4">
    <source>
        <dbReference type="Google" id="ProtNLM"/>
    </source>
</evidence>
<dbReference type="Proteomes" id="UP000232133">
    <property type="component" value="Chromosome"/>
</dbReference>